<dbReference type="Pfam" id="PF00642">
    <property type="entry name" value="zf-CCCH"/>
    <property type="match status" value="1"/>
</dbReference>
<feature type="domain" description="C3H1-type" evidence="10">
    <location>
        <begin position="200"/>
        <end position="228"/>
    </location>
</feature>
<dbReference type="STRING" id="946122.A0A0C2X9N6"/>
<feature type="region of interest" description="Disordered" evidence="8">
    <location>
        <begin position="597"/>
        <end position="625"/>
    </location>
</feature>
<dbReference type="EMBL" id="KN818223">
    <property type="protein sequence ID" value="KIL71082.1"/>
    <property type="molecule type" value="Genomic_DNA"/>
</dbReference>
<feature type="region of interest" description="Disordered" evidence="8">
    <location>
        <begin position="829"/>
        <end position="870"/>
    </location>
</feature>
<dbReference type="PROSITE" id="PS50103">
    <property type="entry name" value="ZF_C3H1"/>
    <property type="match status" value="1"/>
</dbReference>
<feature type="region of interest" description="Disordered" evidence="8">
    <location>
        <begin position="307"/>
        <end position="344"/>
    </location>
</feature>
<accession>A0A0C2X9N6</accession>
<evidence type="ECO:0000256" key="4">
    <source>
        <dbReference type="ARBA" id="ARBA00022884"/>
    </source>
</evidence>
<dbReference type="Pfam" id="PF01480">
    <property type="entry name" value="PWI"/>
    <property type="match status" value="1"/>
</dbReference>
<feature type="compositionally biased region" description="Polar residues" evidence="8">
    <location>
        <begin position="141"/>
        <end position="154"/>
    </location>
</feature>
<keyword evidence="4 6" id="KW-0694">RNA-binding</keyword>
<feature type="compositionally biased region" description="Basic and acidic residues" evidence="8">
    <location>
        <begin position="155"/>
        <end position="174"/>
    </location>
</feature>
<dbReference type="SUPFAM" id="SSF54928">
    <property type="entry name" value="RNA-binding domain, RBD"/>
    <property type="match status" value="1"/>
</dbReference>
<dbReference type="InterPro" id="IPR045137">
    <property type="entry name" value="RBM26/27"/>
</dbReference>
<evidence type="ECO:0000256" key="1">
    <source>
        <dbReference type="ARBA" id="ARBA00022723"/>
    </source>
</evidence>
<dbReference type="PROSITE" id="PS50102">
    <property type="entry name" value="RRM"/>
    <property type="match status" value="1"/>
</dbReference>
<dbReference type="InterPro" id="IPR000504">
    <property type="entry name" value="RRM_dom"/>
</dbReference>
<keyword evidence="12" id="KW-1185">Reference proteome</keyword>
<dbReference type="GO" id="GO:0008270">
    <property type="term" value="F:zinc ion binding"/>
    <property type="evidence" value="ECO:0007669"/>
    <property type="project" value="UniProtKB-KW"/>
</dbReference>
<organism evidence="11 12">
    <name type="scientific">Amanita muscaria (strain Koide BX008)</name>
    <dbReference type="NCBI Taxonomy" id="946122"/>
    <lineage>
        <taxon>Eukaryota</taxon>
        <taxon>Fungi</taxon>
        <taxon>Dikarya</taxon>
        <taxon>Basidiomycota</taxon>
        <taxon>Agaricomycotina</taxon>
        <taxon>Agaricomycetes</taxon>
        <taxon>Agaricomycetidae</taxon>
        <taxon>Agaricales</taxon>
        <taxon>Pluteineae</taxon>
        <taxon>Amanitaceae</taxon>
        <taxon>Amanita</taxon>
    </lineage>
</organism>
<dbReference type="Gene3D" id="3.30.70.330">
    <property type="match status" value="1"/>
</dbReference>
<dbReference type="InParanoid" id="A0A0C2X9N6"/>
<dbReference type="GO" id="GO:0005634">
    <property type="term" value="C:nucleus"/>
    <property type="evidence" value="ECO:0007669"/>
    <property type="project" value="TreeGrafter"/>
</dbReference>
<dbReference type="SUPFAM" id="SSF90229">
    <property type="entry name" value="CCCH zinc finger"/>
    <property type="match status" value="1"/>
</dbReference>
<keyword evidence="3 7" id="KW-0862">Zinc</keyword>
<sequence length="870" mass="93664">MIFDPATAPQLKPWLVRTLEPICDAEPGALADYILALVKHNVPETEMRKELQAQLDEFLENECASFVDTLFTVLRTKSYLPYAPPSPPPQNPKTHDTGIPIPLDGLISPSIPSSSDTRPRKRSIEPDDRDVRPPAKGPRLNSDTQFSRYGNNGRQDGRWNDRGDRPRDNYREGGSDGYRGPNGGMTHTNGRQPQSYQPPDQKRGVCRDYYNYGYCGRGALCKFSHGDDAVVPGQFFPPMAPGMPFLPIFPNGAFGPAVAYDPHESRMDMRPRASHQRTPLLPRVQQEDGSHVVQPINVTGELPVIQDLTPSLPRGSQQEQQGSSSEQQQQSQSQATPQTMPEGFDQNSFAMAMAGMNGFQNMGMGMDIGLGAASMDMNMTPRGSRPQRGRGTFSGEAHHFRPQRHTGTTLVVEKIPNEKLSLELVNEWFKRFGTVTNVAIDAMNAKALVSFGKHEEAHAAWKSEDAVFNNRFVKVFWHRPMEGHGQVGARLLAASAPLVASMQTKEAPTNAPPTAVTAARKPTAASAAATLSVRQKLLEEQIAEQKSLMGQLDTASVEQKKGILARLRKLGEEMKPVETTTAGATTATGTVAAITTNATATATTTPSTSSTPAKRATSTPTEDRERLMREKLDRELEMHNASVLMESTVIGGAGESGGGGSDSMDELKTKLEKLKAEAASLGISDAANSSSGGGGGGGYRGGWSRGGRGGGRGARSYYRGASPMRGGGPARSMKLDNRPKRLLVKGAKEDHVQGVREWYNATGQVESVETAESGELVVSFRSRPAAEQGLAKGTNIPNVGPVQLSWYTGTTSTPAAATVSSTRASAQLENDTVSSSGYHHDSHHPISLPHEEEVVASGWGDDDGDGMGMI</sequence>
<feature type="domain" description="RRM" evidence="9">
    <location>
        <begin position="408"/>
        <end position="480"/>
    </location>
</feature>
<comment type="function">
    <text evidence="5">May be involved in the turnover of nuclear polyadenylated (pA+) RNA.</text>
</comment>
<dbReference type="AlphaFoldDB" id="A0A0C2X9N6"/>
<dbReference type="Gene3D" id="1.20.1390.10">
    <property type="entry name" value="PWI domain"/>
    <property type="match status" value="1"/>
</dbReference>
<dbReference type="OrthoDB" id="443401at2759"/>
<feature type="region of interest" description="Disordered" evidence="8">
    <location>
        <begin position="82"/>
        <end position="203"/>
    </location>
</feature>
<dbReference type="PANTHER" id="PTHR14398:SF0">
    <property type="entry name" value="ZINC FINGER PROTEIN SWM"/>
    <property type="match status" value="1"/>
</dbReference>
<evidence type="ECO:0000256" key="8">
    <source>
        <dbReference type="SAM" id="MobiDB-lite"/>
    </source>
</evidence>
<dbReference type="Proteomes" id="UP000054549">
    <property type="component" value="Unassembled WGS sequence"/>
</dbReference>
<feature type="compositionally biased region" description="Low complexity" evidence="8">
    <location>
        <begin position="315"/>
        <end position="334"/>
    </location>
</feature>
<feature type="region of interest" description="Disordered" evidence="8">
    <location>
        <begin position="684"/>
        <end position="734"/>
    </location>
</feature>
<keyword evidence="2 7" id="KW-0863">Zinc-finger</keyword>
<dbReference type="InterPro" id="IPR002483">
    <property type="entry name" value="PWI_dom"/>
</dbReference>
<dbReference type="CDD" id="cd12257">
    <property type="entry name" value="RRM1_RBM26_like"/>
    <property type="match status" value="1"/>
</dbReference>
<proteinExistence type="predicted"/>
<feature type="compositionally biased region" description="Basic and acidic residues" evidence="8">
    <location>
        <begin position="838"/>
        <end position="853"/>
    </location>
</feature>
<feature type="compositionally biased region" description="Low complexity" evidence="8">
    <location>
        <begin position="597"/>
        <end position="620"/>
    </location>
</feature>
<dbReference type="InterPro" id="IPR035979">
    <property type="entry name" value="RBD_domain_sf"/>
</dbReference>
<evidence type="ECO:0000256" key="3">
    <source>
        <dbReference type="ARBA" id="ARBA00022833"/>
    </source>
</evidence>
<feature type="compositionally biased region" description="Basic and acidic residues" evidence="8">
    <location>
        <begin position="122"/>
        <end position="133"/>
    </location>
</feature>
<reference evidence="11 12" key="1">
    <citation type="submission" date="2014-04" db="EMBL/GenBank/DDBJ databases">
        <title>Evolutionary Origins and Diversification of the Mycorrhizal Mutualists.</title>
        <authorList>
            <consortium name="DOE Joint Genome Institute"/>
            <consortium name="Mycorrhizal Genomics Consortium"/>
            <person name="Kohler A."/>
            <person name="Kuo A."/>
            <person name="Nagy L.G."/>
            <person name="Floudas D."/>
            <person name="Copeland A."/>
            <person name="Barry K.W."/>
            <person name="Cichocki N."/>
            <person name="Veneault-Fourrey C."/>
            <person name="LaButti K."/>
            <person name="Lindquist E.A."/>
            <person name="Lipzen A."/>
            <person name="Lundell T."/>
            <person name="Morin E."/>
            <person name="Murat C."/>
            <person name="Riley R."/>
            <person name="Ohm R."/>
            <person name="Sun H."/>
            <person name="Tunlid A."/>
            <person name="Henrissat B."/>
            <person name="Grigoriev I.V."/>
            <person name="Hibbett D.S."/>
            <person name="Martin F."/>
        </authorList>
    </citation>
    <scope>NUCLEOTIDE SEQUENCE [LARGE SCALE GENOMIC DNA]</scope>
    <source>
        <strain evidence="11 12">Koide BX008</strain>
    </source>
</reference>
<feature type="zinc finger region" description="C3H1-type" evidence="7">
    <location>
        <begin position="200"/>
        <end position="228"/>
    </location>
</feature>
<evidence type="ECO:0000259" key="10">
    <source>
        <dbReference type="PROSITE" id="PS50103"/>
    </source>
</evidence>
<feature type="compositionally biased region" description="Gly residues" evidence="8">
    <location>
        <begin position="691"/>
        <end position="713"/>
    </location>
</feature>
<dbReference type="SMART" id="SM00356">
    <property type="entry name" value="ZnF_C3H1"/>
    <property type="match status" value="1"/>
</dbReference>
<dbReference type="InterPro" id="IPR012677">
    <property type="entry name" value="Nucleotide-bd_a/b_plait_sf"/>
</dbReference>
<gene>
    <name evidence="11" type="ORF">M378DRAFT_183592</name>
</gene>
<dbReference type="PANTHER" id="PTHR14398">
    <property type="entry name" value="RNA RECOGNITION RRM/RNP DOMAIN"/>
    <property type="match status" value="1"/>
</dbReference>
<evidence type="ECO:0000256" key="2">
    <source>
        <dbReference type="ARBA" id="ARBA00022771"/>
    </source>
</evidence>
<evidence type="ECO:0000313" key="11">
    <source>
        <dbReference type="EMBL" id="KIL71082.1"/>
    </source>
</evidence>
<evidence type="ECO:0000256" key="6">
    <source>
        <dbReference type="PROSITE-ProRule" id="PRU00176"/>
    </source>
</evidence>
<dbReference type="GO" id="GO:0003723">
    <property type="term" value="F:RNA binding"/>
    <property type="evidence" value="ECO:0007669"/>
    <property type="project" value="UniProtKB-UniRule"/>
</dbReference>
<dbReference type="HOGENOM" id="CLU_017928_0_0_1"/>
<feature type="compositionally biased region" description="Acidic residues" evidence="8">
    <location>
        <begin position="860"/>
        <end position="870"/>
    </location>
</feature>
<dbReference type="FunCoup" id="A0A0C2X9N6">
    <property type="interactions" value="642"/>
</dbReference>
<evidence type="ECO:0008006" key="13">
    <source>
        <dbReference type="Google" id="ProtNLM"/>
    </source>
</evidence>
<evidence type="ECO:0000313" key="12">
    <source>
        <dbReference type="Proteomes" id="UP000054549"/>
    </source>
</evidence>
<evidence type="ECO:0000256" key="7">
    <source>
        <dbReference type="PROSITE-ProRule" id="PRU00723"/>
    </source>
</evidence>
<keyword evidence="1 7" id="KW-0479">Metal-binding</keyword>
<evidence type="ECO:0000259" key="9">
    <source>
        <dbReference type="PROSITE" id="PS50102"/>
    </source>
</evidence>
<feature type="region of interest" description="Disordered" evidence="8">
    <location>
        <begin position="376"/>
        <end position="399"/>
    </location>
</feature>
<protein>
    <recommendedName>
        <fullName evidence="13">C3H1-type domain-containing protein</fullName>
    </recommendedName>
</protein>
<name>A0A0C2X9N6_AMAMK</name>
<feature type="compositionally biased region" description="Polar residues" evidence="8">
    <location>
        <begin position="185"/>
        <end position="198"/>
    </location>
</feature>
<feature type="compositionally biased region" description="Pro residues" evidence="8">
    <location>
        <begin position="82"/>
        <end position="91"/>
    </location>
</feature>
<dbReference type="InterPro" id="IPR000571">
    <property type="entry name" value="Znf_CCCH"/>
</dbReference>
<dbReference type="InterPro" id="IPR036855">
    <property type="entry name" value="Znf_CCCH_sf"/>
</dbReference>
<evidence type="ECO:0000256" key="5">
    <source>
        <dbReference type="ARBA" id="ARBA00043866"/>
    </source>
</evidence>